<feature type="region of interest" description="Disordered" evidence="1">
    <location>
        <begin position="1"/>
        <end position="27"/>
    </location>
</feature>
<organism evidence="2 3">
    <name type="scientific">Kaustia mangrovi</name>
    <dbReference type="NCBI Taxonomy" id="2593653"/>
    <lineage>
        <taxon>Bacteria</taxon>
        <taxon>Pseudomonadati</taxon>
        <taxon>Pseudomonadota</taxon>
        <taxon>Alphaproteobacteria</taxon>
        <taxon>Hyphomicrobiales</taxon>
        <taxon>Parvibaculaceae</taxon>
        <taxon>Kaustia</taxon>
    </lineage>
</organism>
<evidence type="ECO:0000313" key="3">
    <source>
        <dbReference type="Proteomes" id="UP000593594"/>
    </source>
</evidence>
<sequence length="107" mass="11546">MASFLSKLFGGGSKKDEDPGDTPQMGEAVTYKDLTIRPAPIPAGSQWRVGGVIVKAGSEGDMERQFDRADTVPSREDAETIAITKARHIIDEQGDRLFADGAPSRRV</sequence>
<evidence type="ECO:0000256" key="1">
    <source>
        <dbReference type="SAM" id="MobiDB-lite"/>
    </source>
</evidence>
<gene>
    <name evidence="2" type="ORF">HW532_16295</name>
</gene>
<dbReference type="RefSeq" id="WP_213161480.1">
    <property type="nucleotide sequence ID" value="NZ_CP058214.1"/>
</dbReference>
<dbReference type="KEGG" id="kmn:HW532_16295"/>
<proteinExistence type="predicted"/>
<keyword evidence="3" id="KW-1185">Reference proteome</keyword>
<dbReference type="InterPro" id="IPR018772">
    <property type="entry name" value="Transcription_activator_HlyU"/>
</dbReference>
<dbReference type="AlphaFoldDB" id="A0A7S8HD02"/>
<dbReference type="EMBL" id="CP058214">
    <property type="protein sequence ID" value="QPC44115.1"/>
    <property type="molecule type" value="Genomic_DNA"/>
</dbReference>
<evidence type="ECO:0000313" key="2">
    <source>
        <dbReference type="EMBL" id="QPC44115.1"/>
    </source>
</evidence>
<reference evidence="2 3" key="1">
    <citation type="submission" date="2020-06" db="EMBL/GenBank/DDBJ databases">
        <title>Genome sequence of 2 isolates from Red Sea Mangroves.</title>
        <authorList>
            <person name="Sefrji F."/>
            <person name="Michoud G."/>
            <person name="Merlino G."/>
            <person name="Daffonchio D."/>
        </authorList>
    </citation>
    <scope>NUCLEOTIDE SEQUENCE [LARGE SCALE GENOMIC DNA]</scope>
    <source>
        <strain evidence="2 3">R1DC25</strain>
    </source>
</reference>
<accession>A0A7S8HD02</accession>
<dbReference type="Proteomes" id="UP000593594">
    <property type="component" value="Chromosome"/>
</dbReference>
<name>A0A7S8HD02_9HYPH</name>
<dbReference type="Pfam" id="PF10115">
    <property type="entry name" value="HlyU"/>
    <property type="match status" value="1"/>
</dbReference>
<protein>
    <submittedName>
        <fullName evidence="2">Uncharacterized protein</fullName>
    </submittedName>
</protein>